<dbReference type="AlphaFoldDB" id="I7CIZ0"/>
<dbReference type="EMBL" id="CP003731">
    <property type="protein sequence ID" value="AFO51839.1"/>
    <property type="molecule type" value="Genomic_DNA"/>
</dbReference>
<keyword evidence="2" id="KW-1185">Reference proteome</keyword>
<reference evidence="2" key="2">
    <citation type="submission" date="2012-07" db="EMBL/GenBank/DDBJ databases">
        <title>Complete genome sequence of 'Candidatus Mycoplasma haemolamae'.</title>
        <authorList>
            <person name="Guimaraes A.M.S."/>
            <person name="Toth B."/>
            <person name="Santos A.P."/>
            <person name="Nascimento N.C."/>
            <person name="Sojka J.E."/>
            <person name="Messick J.B."/>
        </authorList>
    </citation>
    <scope>NUCLEOTIDE SEQUENCE [LARGE SCALE GENOMIC DNA]</scope>
    <source>
        <strain evidence="2">Purdue</strain>
    </source>
</reference>
<dbReference type="PATRIC" id="fig|1212765.3.peg.290"/>
<accession>I7CIZ0</accession>
<protein>
    <submittedName>
        <fullName evidence="1">Uncharacterized protein</fullName>
    </submittedName>
</protein>
<reference evidence="1 2" key="1">
    <citation type="journal article" date="2012" name="J. Bacteriol.">
        <title>Genome Sequence of "Candidatus Mycoplasma haemolamae" Strain Purdue, a Red Blood Cell Pathogen of Alpacas (Vicugna pacos) and Llamas (Lama glama).</title>
        <authorList>
            <person name="Guimaraes A.M."/>
            <person name="Toth B."/>
            <person name="Santos A.P."/>
            <person name="do Nascimento N.C."/>
            <person name="Kritchevsky J.E."/>
            <person name="Messick J.B."/>
        </authorList>
    </citation>
    <scope>NUCLEOTIDE SEQUENCE [LARGE SCALE GENOMIC DNA]</scope>
    <source>
        <strain evidence="1 2">Purdue</strain>
    </source>
</reference>
<name>I7CIZ0_MYCHA</name>
<dbReference type="Proteomes" id="UP000006502">
    <property type="component" value="Chromosome"/>
</dbReference>
<dbReference type="KEGG" id="mhl:MHLP_01295"/>
<gene>
    <name evidence="1" type="ordered locus">MHLP_01295</name>
</gene>
<dbReference type="HOGENOM" id="CLU_139119_1_0_14"/>
<evidence type="ECO:0000313" key="1">
    <source>
        <dbReference type="EMBL" id="AFO51839.1"/>
    </source>
</evidence>
<proteinExistence type="predicted"/>
<evidence type="ECO:0000313" key="2">
    <source>
        <dbReference type="Proteomes" id="UP000006502"/>
    </source>
</evidence>
<sequence>MFKYLATAFTGLGVAGGTGVYLYPETLNYMGIQATDRGQDLTYTVKSEGDNETKQLTCKGKFGQYASLLLKADRQDWGLKAVLSCIYTDLRQDLTKYPLKETFENESLTCTKEGEMLVLKCTYKDKKIVLKTESSKSNEIVINLEKK</sequence>
<organism evidence="1 2">
    <name type="scientific">Mycoplasma haematolamae (strain Purdue)</name>
    <dbReference type="NCBI Taxonomy" id="1212765"/>
    <lineage>
        <taxon>Bacteria</taxon>
        <taxon>Bacillati</taxon>
        <taxon>Mycoplasmatota</taxon>
        <taxon>Mollicutes</taxon>
        <taxon>Mycoplasmataceae</taxon>
        <taxon>Mycoplasma</taxon>
    </lineage>
</organism>
<dbReference type="STRING" id="1212765.MHLP_01295"/>